<organism evidence="1 2">
    <name type="scientific">Alloalcanivorax profundimaris</name>
    <dbReference type="NCBI Taxonomy" id="2735259"/>
    <lineage>
        <taxon>Bacteria</taxon>
        <taxon>Pseudomonadati</taxon>
        <taxon>Pseudomonadota</taxon>
        <taxon>Gammaproteobacteria</taxon>
        <taxon>Oceanospirillales</taxon>
        <taxon>Alcanivoracaceae</taxon>
        <taxon>Alloalcanivorax</taxon>
    </lineage>
</organism>
<dbReference type="EMBL" id="ARXX01000017">
    <property type="protein sequence ID" value="MBF5056106.1"/>
    <property type="molecule type" value="Genomic_DNA"/>
</dbReference>
<evidence type="ECO:0008006" key="3">
    <source>
        <dbReference type="Google" id="ProtNLM"/>
    </source>
</evidence>
<dbReference type="SUPFAM" id="SSF54427">
    <property type="entry name" value="NTF2-like"/>
    <property type="match status" value="1"/>
</dbReference>
<dbReference type="RefSeq" id="WP_194864675.1">
    <property type="nucleotide sequence ID" value="NZ_ARXX01000017.1"/>
</dbReference>
<reference evidence="1 2" key="1">
    <citation type="submission" date="2012-09" db="EMBL/GenBank/DDBJ databases">
        <title>Genome Sequence of alkane-degrading Bacterium Alcanivorax sp. 521-1.</title>
        <authorList>
            <person name="Lai Q."/>
            <person name="Shao Z."/>
        </authorList>
    </citation>
    <scope>NUCLEOTIDE SEQUENCE [LARGE SCALE GENOMIC DNA]</scope>
    <source>
        <strain evidence="1 2">521-1</strain>
    </source>
</reference>
<dbReference type="Proteomes" id="UP000662703">
    <property type="component" value="Unassembled WGS sequence"/>
</dbReference>
<dbReference type="InterPro" id="IPR032710">
    <property type="entry name" value="NTF2-like_dom_sf"/>
</dbReference>
<gene>
    <name evidence="1" type="ORF">Y5W_01400</name>
</gene>
<proteinExistence type="predicted"/>
<accession>A0ABS0ARK9</accession>
<dbReference type="InterPro" id="IPR024507">
    <property type="entry name" value="AtzH-like"/>
</dbReference>
<evidence type="ECO:0000313" key="2">
    <source>
        <dbReference type="Proteomes" id="UP000662703"/>
    </source>
</evidence>
<keyword evidence="2" id="KW-1185">Reference proteome</keyword>
<comment type="caution">
    <text evidence="1">The sequence shown here is derived from an EMBL/GenBank/DDBJ whole genome shotgun (WGS) entry which is preliminary data.</text>
</comment>
<evidence type="ECO:0000313" key="1">
    <source>
        <dbReference type="EMBL" id="MBF5056106.1"/>
    </source>
</evidence>
<dbReference type="NCBIfam" id="NF033625">
    <property type="entry name" value="HpxZ"/>
    <property type="match status" value="1"/>
</dbReference>
<protein>
    <recommendedName>
        <fullName evidence="3">Oxalurate catabolism protein HpxZ</fullName>
    </recommendedName>
</protein>
<name>A0ABS0ARK9_9GAMM</name>
<dbReference type="Pfam" id="PF11533">
    <property type="entry name" value="AtzH-like"/>
    <property type="match status" value="1"/>
</dbReference>
<dbReference type="Gene3D" id="3.10.450.50">
    <property type="match status" value="1"/>
</dbReference>
<sequence>MSQALDIPEVIEEVEAVFQEYEKALVNNDVAVLDRLFWEDARVVRYGAGENLYGYDQIQAFRAGRPGGNLARALHNTRITTHGHDLATVWTEFRRPGNPRIGRQSQVWARRPEGWRVVAAHVSFMDEG</sequence>